<dbReference type="InterPro" id="IPR013968">
    <property type="entry name" value="PKS_KR"/>
</dbReference>
<dbReference type="KEGG" id="cac:CA_C3355"/>
<dbReference type="GO" id="GO:0006633">
    <property type="term" value="P:fatty acid biosynthetic process"/>
    <property type="evidence" value="ECO:0007669"/>
    <property type="project" value="InterPro"/>
</dbReference>
<evidence type="ECO:0000259" key="7">
    <source>
        <dbReference type="PROSITE" id="PS50075"/>
    </source>
</evidence>
<dbReference type="SMART" id="SM00826">
    <property type="entry name" value="PKS_DH"/>
    <property type="match status" value="1"/>
</dbReference>
<dbReference type="Pfam" id="PF08659">
    <property type="entry name" value="KR"/>
    <property type="match status" value="1"/>
</dbReference>
<dbReference type="SMART" id="SM00827">
    <property type="entry name" value="PKS_AT"/>
    <property type="match status" value="1"/>
</dbReference>
<dbReference type="InterPro" id="IPR016035">
    <property type="entry name" value="Acyl_Trfase/lysoPLipase"/>
</dbReference>
<feature type="region of interest" description="N-terminal hotdog fold" evidence="6">
    <location>
        <begin position="890"/>
        <end position="1017"/>
    </location>
</feature>
<dbReference type="RefSeq" id="WP_010966627.1">
    <property type="nucleotide sequence ID" value="NC_003030.1"/>
</dbReference>
<protein>
    <submittedName>
        <fullName evidence="10">Polyketide synthase pksE (Short-chain alcohol dehydrogenase,acyl-carrier-protein S-malonyltransferase,3-oxoacyl-(Acyl-carrier-protein) synthase I domains)</fullName>
    </submittedName>
</protein>
<dbReference type="InterPro" id="IPR057326">
    <property type="entry name" value="KR_dom"/>
</dbReference>
<organism evidence="10 11">
    <name type="scientific">Clostridium acetobutylicum (strain ATCC 824 / DSM 792 / JCM 1419 / IAM 19013 / LMG 5710 / NBRC 13948 / NRRL B-527 / VKM B-1787 / 2291 / W)</name>
    <dbReference type="NCBI Taxonomy" id="272562"/>
    <lineage>
        <taxon>Bacteria</taxon>
        <taxon>Bacillati</taxon>
        <taxon>Bacillota</taxon>
        <taxon>Clostridia</taxon>
        <taxon>Eubacteriales</taxon>
        <taxon>Clostridiaceae</taxon>
        <taxon>Clostridium</taxon>
    </lineage>
</organism>
<accession>Q97DW5</accession>
<dbReference type="SMART" id="SM00822">
    <property type="entry name" value="PKS_KR"/>
    <property type="match status" value="1"/>
</dbReference>
<dbReference type="Pfam" id="PF14765">
    <property type="entry name" value="PS-DH"/>
    <property type="match status" value="1"/>
</dbReference>
<feature type="domain" description="Carrier" evidence="7">
    <location>
        <begin position="1719"/>
        <end position="1793"/>
    </location>
</feature>
<dbReference type="Pfam" id="PF16197">
    <property type="entry name" value="KAsynt_C_assoc"/>
    <property type="match status" value="1"/>
</dbReference>
<dbReference type="SUPFAM" id="SSF52151">
    <property type="entry name" value="FabD/lysophospholipase-like"/>
    <property type="match status" value="1"/>
</dbReference>
<dbReference type="InterPro" id="IPR014031">
    <property type="entry name" value="Ketoacyl_synth_C"/>
</dbReference>
<dbReference type="InterPro" id="IPR020841">
    <property type="entry name" value="PKS_Beta-ketoAc_synthase_dom"/>
</dbReference>
<dbReference type="eggNOG" id="COG3321">
    <property type="taxonomic scope" value="Bacteria"/>
</dbReference>
<evidence type="ECO:0000256" key="4">
    <source>
        <dbReference type="ARBA" id="ARBA00022553"/>
    </source>
</evidence>
<dbReference type="Pfam" id="PF02801">
    <property type="entry name" value="Ketoacyl-synt_C"/>
    <property type="match status" value="1"/>
</dbReference>
<dbReference type="Pfam" id="PF00550">
    <property type="entry name" value="PP-binding"/>
    <property type="match status" value="1"/>
</dbReference>
<dbReference type="CDD" id="cd08955">
    <property type="entry name" value="KR_2_FAS_SDR_x"/>
    <property type="match status" value="1"/>
</dbReference>
<dbReference type="InterPro" id="IPR036736">
    <property type="entry name" value="ACP-like_sf"/>
</dbReference>
<dbReference type="SUPFAM" id="SSF55048">
    <property type="entry name" value="Probable ACP-binding domain of malonyl-CoA ACP transacylase"/>
    <property type="match status" value="1"/>
</dbReference>
<dbReference type="Gene3D" id="3.40.50.720">
    <property type="entry name" value="NAD(P)-binding Rossmann-like Domain"/>
    <property type="match status" value="1"/>
</dbReference>
<dbReference type="CDD" id="cd00833">
    <property type="entry name" value="PKS"/>
    <property type="match status" value="1"/>
</dbReference>
<evidence type="ECO:0000313" key="11">
    <source>
        <dbReference type="Proteomes" id="UP000000814"/>
    </source>
</evidence>
<dbReference type="Gene3D" id="1.10.1200.10">
    <property type="entry name" value="ACP-like"/>
    <property type="match status" value="1"/>
</dbReference>
<dbReference type="InterPro" id="IPR050091">
    <property type="entry name" value="PKS_NRPS_Biosynth_Enz"/>
</dbReference>
<dbReference type="InterPro" id="IPR009081">
    <property type="entry name" value="PP-bd_ACP"/>
</dbReference>
<feature type="active site" description="Proton acceptor; for dehydratase activity" evidence="6">
    <location>
        <position position="927"/>
    </location>
</feature>
<dbReference type="Pfam" id="PF00109">
    <property type="entry name" value="ketoacyl-synt"/>
    <property type="match status" value="1"/>
</dbReference>
<dbReference type="InterPro" id="IPR032821">
    <property type="entry name" value="PKS_assoc"/>
</dbReference>
<feature type="domain" description="PKS/mFAS DH" evidence="9">
    <location>
        <begin position="890"/>
        <end position="1177"/>
    </location>
</feature>
<dbReference type="GeneID" id="44999850"/>
<dbReference type="InterPro" id="IPR049900">
    <property type="entry name" value="PKS_mFAS_DH"/>
</dbReference>
<keyword evidence="5" id="KW-0808">Transferase</keyword>
<dbReference type="PROSITE" id="PS52019">
    <property type="entry name" value="PKS_MFAS_DH"/>
    <property type="match status" value="1"/>
</dbReference>
<dbReference type="Pfam" id="PF21089">
    <property type="entry name" value="PKS_DH_N"/>
    <property type="match status" value="1"/>
</dbReference>
<evidence type="ECO:0000256" key="3">
    <source>
        <dbReference type="ARBA" id="ARBA00022450"/>
    </source>
</evidence>
<dbReference type="OrthoDB" id="9765680at2"/>
<dbReference type="InterPro" id="IPR016036">
    <property type="entry name" value="Malonyl_transacylase_ACP-bd"/>
</dbReference>
<dbReference type="Gene3D" id="3.40.366.10">
    <property type="entry name" value="Malonyl-Coenzyme A Acyl Carrier Protein, domain 2"/>
    <property type="match status" value="1"/>
</dbReference>
<keyword evidence="4" id="KW-0597">Phosphoprotein</keyword>
<feature type="domain" description="Ketosynthase family 3 (KS3)" evidence="8">
    <location>
        <begin position="1"/>
        <end position="428"/>
    </location>
</feature>
<dbReference type="InterPro" id="IPR014030">
    <property type="entry name" value="Ketoacyl_synth_N"/>
</dbReference>
<proteinExistence type="predicted"/>
<name>Q97DW5_CLOAB</name>
<feature type="active site" description="Proton donor; for dehydratase activity" evidence="6">
    <location>
        <position position="1093"/>
    </location>
</feature>
<evidence type="ECO:0000256" key="5">
    <source>
        <dbReference type="ARBA" id="ARBA00022679"/>
    </source>
</evidence>
<gene>
    <name evidence="10" type="ordered locus">CA_C3355</name>
</gene>
<dbReference type="GO" id="GO:0004315">
    <property type="term" value="F:3-oxoacyl-[acyl-carrier-protein] synthase activity"/>
    <property type="evidence" value="ECO:0007669"/>
    <property type="project" value="InterPro"/>
</dbReference>
<dbReference type="eggNOG" id="COG4221">
    <property type="taxonomic scope" value="Bacteria"/>
</dbReference>
<sequence>MAKIAIIGLGLRLPGGADNKEKLWDILAKGVDCTIDVPKDRWNIDLFYNPDRSAIGKTHAFRGGYLNNIDKFDAGFFGITPREASSMDPQQRILLETSWEAFEDAGIDTTKLAGKDVGVYIGAFTVDYKVLQFNSANQPLLESQSATGDMMTMVSNRLSYVYNFTGPSMSIDTACSSSLVSLHLACKAIENNECSMAIAGGVNIMINPQYTIAESKGGFLSPDGRCKSFDAKANGYARGEGAGIVVLKPLDKAIEDNDNIYCVIEATAVNQDGHTKGITVPNGEAQEKLMEEVYENAGISAKDISYIEAHGTGTRVGDPIEAKAIGAALGKDRSNTDKCFIGSMKSNIGHLESAAGVAATIKASLMLKKKQIPPSINFNTPNPNIPFDSMCIKVPTKLEKLPSKRGKSYIGINCFGFGGTNAHVVMSSYSKNNKASNRNEVTKRELPYVLTISARSETALMELVKKYKKHIRKADDEYSLEDLCYSAARRRAHHNYRMAIVFNTKEELCEKIDSFIRKEDIEGVFTGGKLSHKKEKAVFVYTGMGPIWWAMGRQLLETNKIFRGVIEKCDKFVKEYSGWSLIKELMASEDKSKLGETLYAQPANFALQIALTEVWKSLGVIPSAIVGHSVGEVAAAFEAGIFSFEDAMKVIIERSRWINETEGKGTMLAAGISEEEAKSLLEKYKQGMSIAVINSSKSVTLSGKREVLESIKEELDKKQVFAKFLNVNAAYHSYEMDKIVGGLKESLLDIKPNKAKTPIYSTVTGKLMVGTEYGADYWCSNVRNTVRFKEAITNIADDEYDTFIEVGPHPVLKTSIQDCFTDLNKQSEVFCSIRRKKNELMEIVSNLASLYVEGYSINWEQTYPVGSYIELPKYAWQREKYWIESELSQEIRLGKNMDSILGRPLRSEKPSWETEMSEFRNPFLSGHKIQGAILFPATGYIELAFACAKKVVKDSEFYMKDIQFSRALFLNNDDAPIVRTSYNPSDRTIEVFSRPTSNTNKWTSHCISKLGRSINFYESRLLSIDEIKDRCTETISKDEFYKYISDYGFQYGTSFQGVKKLWRGEDEVLALIEAPIETLDFKINHVLHPALLDSTLQSMISIMPSVRNAAGEGLIPMGIKGLKVYKKLEPIMWTYAKSRIATNDYMVADLKIYDRFGQIIAEIDSIEARNINNDEKRDSTNIDKCLYSFDWEEKEKAEEASMLLGSEEKWVVLCDKSGFGSEFIKLAQSNRVECIPVEYASNLSGEHIKVNPEEEESFEKVFIQLSENKKITKIINLWPLDAHGEESIEDKSLKAQTNIGSIALLNMLKAISKLNIAPKIWTVTKGSQFVNGIGSEKGLYQSSIWGISRVFGYNEKPELWGGIVDIDVEATSNISNIIALFKEIVLPDRESEIAFRDNKRFVSRINRVDTKKNELPIEFDKNSSYLITGAFGALGMLFSKWMIAHGARNLILMGRTALPNRCEWRSVDKDSKIFSRIQFVKELERLGANIHIANVDVSDKDKLKEYVELYKKEDWPKIAGVIHTAGIVRDKPIDSMDLDTFRQVFAPKVQGSWNLHEVFSKEKLDFFILFASVASKLIVSAGQSNYASANAFIDALANYRRSKGLPALAIDWGPWSEVGMAEELDLTKYFEERGVGSISPAAGEKILESLIGTKLSEVCVVPNVKWSLATKSYLTENIPLTFEHLLEEEKPKNTSHSKNTILENDLEEAAIEESMDEKSSVENRLKNIISDVTKIDASKIKVEDAISDLGIDSMMANEIKHKIKVNFDIVISVVELLKGNSIKQLADVMMSKVTA</sequence>
<dbReference type="InterPro" id="IPR049552">
    <property type="entry name" value="PKS_DH_N"/>
</dbReference>
<dbReference type="Gene3D" id="3.40.47.10">
    <property type="match status" value="1"/>
</dbReference>
<dbReference type="InterPro" id="IPR016039">
    <property type="entry name" value="Thiolase-like"/>
</dbReference>
<comment type="pathway">
    <text evidence="2">Antibiotic biosynthesis; bacillaene biosynthesis.</text>
</comment>
<dbReference type="PANTHER" id="PTHR43775:SF37">
    <property type="entry name" value="SI:DKEY-61P9.11"/>
    <property type="match status" value="1"/>
</dbReference>
<dbReference type="FunFam" id="3.40.47.10:FF:000019">
    <property type="entry name" value="Polyketide synthase type I"/>
    <property type="match status" value="1"/>
</dbReference>
<evidence type="ECO:0000256" key="6">
    <source>
        <dbReference type="PROSITE-ProRule" id="PRU01363"/>
    </source>
</evidence>
<dbReference type="InterPro" id="IPR042104">
    <property type="entry name" value="PKS_dehydratase_sf"/>
</dbReference>
<dbReference type="InterPro" id="IPR014043">
    <property type="entry name" value="Acyl_transferase_dom"/>
</dbReference>
<keyword evidence="3" id="KW-0596">Phosphopantetheine</keyword>
<dbReference type="SMART" id="SM00825">
    <property type="entry name" value="PKS_KS"/>
    <property type="match status" value="1"/>
</dbReference>
<dbReference type="STRING" id="272562.CA_C3355"/>
<evidence type="ECO:0000259" key="8">
    <source>
        <dbReference type="PROSITE" id="PS52004"/>
    </source>
</evidence>
<keyword evidence="11" id="KW-1185">Reference proteome</keyword>
<dbReference type="Pfam" id="PF00698">
    <property type="entry name" value="Acyl_transf_1"/>
    <property type="match status" value="1"/>
</dbReference>
<dbReference type="SUPFAM" id="SSF51735">
    <property type="entry name" value="NAD(P)-binding Rossmann-fold domains"/>
    <property type="match status" value="2"/>
</dbReference>
<dbReference type="PANTHER" id="PTHR43775">
    <property type="entry name" value="FATTY ACID SYNTHASE"/>
    <property type="match status" value="1"/>
</dbReference>
<dbReference type="Gene3D" id="3.10.129.110">
    <property type="entry name" value="Polyketide synthase dehydratase"/>
    <property type="match status" value="1"/>
</dbReference>
<evidence type="ECO:0000256" key="1">
    <source>
        <dbReference type="ARBA" id="ARBA00003299"/>
    </source>
</evidence>
<dbReference type="InterPro" id="IPR018201">
    <property type="entry name" value="Ketoacyl_synth_AS"/>
</dbReference>
<dbReference type="HOGENOM" id="CLU_000022_35_2_9"/>
<reference evidence="10 11" key="1">
    <citation type="journal article" date="2001" name="J. Bacteriol.">
        <title>Genome sequence and comparative analysis of the solvent-producing bacterium Clostridium acetobutylicum.</title>
        <authorList>
            <person name="Nolling J."/>
            <person name="Breton G."/>
            <person name="Omelchenko M.V."/>
            <person name="Makarova K.S."/>
            <person name="Zeng Q."/>
            <person name="Gibson R."/>
            <person name="Lee H.M."/>
            <person name="Dubois J."/>
            <person name="Qiu D."/>
            <person name="Hitti J."/>
            <person name="Wolf Y.I."/>
            <person name="Tatusov R.L."/>
            <person name="Sabathe F."/>
            <person name="Doucette-Stamm L."/>
            <person name="Soucaille P."/>
            <person name="Daly M.J."/>
            <person name="Bennett G.N."/>
            <person name="Koonin E.V."/>
            <person name="Smith D.R."/>
        </authorList>
    </citation>
    <scope>NUCLEOTIDE SEQUENCE [LARGE SCALE GENOMIC DNA]</scope>
    <source>
        <strain evidence="11">ATCC 824 / DSM 792 / JCM 1419 / LMG 5710 / VKM B-1787</strain>
    </source>
</reference>
<evidence type="ECO:0000256" key="2">
    <source>
        <dbReference type="ARBA" id="ARBA00004789"/>
    </source>
</evidence>
<feature type="region of interest" description="C-terminal hotdog fold" evidence="6">
    <location>
        <begin position="1032"/>
        <end position="1177"/>
    </location>
</feature>
<dbReference type="InterPro" id="IPR049551">
    <property type="entry name" value="PKS_DH_C"/>
</dbReference>
<dbReference type="SUPFAM" id="SSF47336">
    <property type="entry name" value="ACP-like"/>
    <property type="match status" value="1"/>
</dbReference>
<dbReference type="PROSITE" id="PS50075">
    <property type="entry name" value="CARRIER"/>
    <property type="match status" value="1"/>
</dbReference>
<dbReference type="EMBL" id="AE001437">
    <property type="protein sequence ID" value="AAK81287.1"/>
    <property type="molecule type" value="Genomic_DNA"/>
</dbReference>
<dbReference type="FunFam" id="3.40.366.10:FF:000002">
    <property type="entry name" value="Probable polyketide synthase 2"/>
    <property type="match status" value="1"/>
</dbReference>
<dbReference type="PROSITE" id="PS52004">
    <property type="entry name" value="KS3_2"/>
    <property type="match status" value="1"/>
</dbReference>
<dbReference type="InterPro" id="IPR036291">
    <property type="entry name" value="NAD(P)-bd_dom_sf"/>
</dbReference>
<comment type="function">
    <text evidence="1">Involved in some intermediate steps for the synthesis of the antibiotic polyketide bacillaene which is involved in secondary metabolism.</text>
</comment>
<dbReference type="PATRIC" id="fig|272562.8.peg.3536"/>
<dbReference type="InterPro" id="IPR001227">
    <property type="entry name" value="Ac_transferase_dom_sf"/>
</dbReference>
<dbReference type="SUPFAM" id="SSF53901">
    <property type="entry name" value="Thiolase-like"/>
    <property type="match status" value="1"/>
</dbReference>
<dbReference type="PROSITE" id="PS00606">
    <property type="entry name" value="KS3_1"/>
    <property type="match status" value="1"/>
</dbReference>
<dbReference type="Proteomes" id="UP000000814">
    <property type="component" value="Chromosome"/>
</dbReference>
<evidence type="ECO:0000259" key="9">
    <source>
        <dbReference type="PROSITE" id="PS52019"/>
    </source>
</evidence>
<evidence type="ECO:0000313" key="10">
    <source>
        <dbReference type="EMBL" id="AAK81287.1"/>
    </source>
</evidence>
<dbReference type="Gene3D" id="3.30.70.3290">
    <property type="match status" value="1"/>
</dbReference>
<dbReference type="InterPro" id="IPR020807">
    <property type="entry name" value="PKS_DH"/>
</dbReference>
<dbReference type="PIR" id="D97312">
    <property type="entry name" value="D97312"/>
</dbReference>
<dbReference type="GO" id="GO:0004312">
    <property type="term" value="F:fatty acid synthase activity"/>
    <property type="evidence" value="ECO:0007669"/>
    <property type="project" value="TreeGrafter"/>
</dbReference>